<accession>A0A942YHV6</accession>
<protein>
    <submittedName>
        <fullName evidence="2">Uncharacterized protein</fullName>
    </submittedName>
</protein>
<feature type="transmembrane region" description="Helical" evidence="1">
    <location>
        <begin position="135"/>
        <end position="156"/>
    </location>
</feature>
<sequence>MNIRSVLKMLVRDKWSWFFIPNIVLFSIFIVNLIVSLFITPKEKYFTGGVSYIFVYMLVVGILVVAQTFSYAVSMSVRRTDYFFGTVATGAIVNLSFGVLLLICSIVENWTNGWGGKFHFFHFPYLNDGTLLEQLFIYFILLINLFFLGMMISSFARRFGKKGMAYASISSLLIASIAALLITYYEHWMDIIHWIVDHTAVQLAYWLIIPTLFYVVFSYFFLRRATV</sequence>
<feature type="transmembrane region" description="Helical" evidence="1">
    <location>
        <begin position="51"/>
        <end position="73"/>
    </location>
</feature>
<feature type="transmembrane region" description="Helical" evidence="1">
    <location>
        <begin position="82"/>
        <end position="103"/>
    </location>
</feature>
<evidence type="ECO:0000313" key="3">
    <source>
        <dbReference type="Proteomes" id="UP000681414"/>
    </source>
</evidence>
<dbReference type="Proteomes" id="UP000681414">
    <property type="component" value="Unassembled WGS sequence"/>
</dbReference>
<dbReference type="RefSeq" id="WP_213126183.1">
    <property type="nucleotide sequence ID" value="NZ_JAGYPG010000003.1"/>
</dbReference>
<dbReference type="EMBL" id="JAGYPG010000003">
    <property type="protein sequence ID" value="MBS4196982.1"/>
    <property type="molecule type" value="Genomic_DNA"/>
</dbReference>
<comment type="caution">
    <text evidence="2">The sequence shown here is derived from an EMBL/GenBank/DDBJ whole genome shotgun (WGS) entry which is preliminary data.</text>
</comment>
<reference evidence="2 3" key="1">
    <citation type="submission" date="2021-05" db="EMBL/GenBank/DDBJ databases">
        <title>Novel Bacillus species.</title>
        <authorList>
            <person name="Liu G."/>
        </authorList>
    </citation>
    <scope>NUCLEOTIDE SEQUENCE [LARGE SCALE GENOMIC DNA]</scope>
    <source>
        <strain evidence="3">FJAT-49780</strain>
    </source>
</reference>
<proteinExistence type="predicted"/>
<feature type="transmembrane region" description="Helical" evidence="1">
    <location>
        <begin position="203"/>
        <end position="222"/>
    </location>
</feature>
<keyword evidence="1" id="KW-0812">Transmembrane</keyword>
<gene>
    <name evidence="2" type="ORF">KHA97_18180</name>
</gene>
<evidence type="ECO:0000313" key="2">
    <source>
        <dbReference type="EMBL" id="MBS4196982.1"/>
    </source>
</evidence>
<keyword evidence="3" id="KW-1185">Reference proteome</keyword>
<organism evidence="2 3">
    <name type="scientific">Lederbergia citri</name>
    <dbReference type="NCBI Taxonomy" id="2833580"/>
    <lineage>
        <taxon>Bacteria</taxon>
        <taxon>Bacillati</taxon>
        <taxon>Bacillota</taxon>
        <taxon>Bacilli</taxon>
        <taxon>Bacillales</taxon>
        <taxon>Bacillaceae</taxon>
        <taxon>Lederbergia</taxon>
    </lineage>
</organism>
<feature type="transmembrane region" description="Helical" evidence="1">
    <location>
        <begin position="15"/>
        <end position="39"/>
    </location>
</feature>
<evidence type="ECO:0000256" key="1">
    <source>
        <dbReference type="SAM" id="Phobius"/>
    </source>
</evidence>
<feature type="transmembrane region" description="Helical" evidence="1">
    <location>
        <begin position="163"/>
        <end position="183"/>
    </location>
</feature>
<name>A0A942YHV6_9BACI</name>
<keyword evidence="1" id="KW-1133">Transmembrane helix</keyword>
<dbReference type="AlphaFoldDB" id="A0A942YHV6"/>
<keyword evidence="1" id="KW-0472">Membrane</keyword>